<evidence type="ECO:0000313" key="3">
    <source>
        <dbReference type="Proteomes" id="UP000262832"/>
    </source>
</evidence>
<dbReference type="EMBL" id="CP032093">
    <property type="protein sequence ID" value="AXY02398.1"/>
    <property type="molecule type" value="Genomic_DNA"/>
</dbReference>
<dbReference type="RefSeq" id="WP_128811319.1">
    <property type="nucleotide sequence ID" value="NZ_CP032093.1"/>
</dbReference>
<evidence type="ECO:0000313" key="2">
    <source>
        <dbReference type="EMBL" id="AXY02398.1"/>
    </source>
</evidence>
<keyword evidence="1" id="KW-0732">Signal</keyword>
<name>A0ABM6YWX4_9VIBR</name>
<evidence type="ECO:0000256" key="1">
    <source>
        <dbReference type="SAM" id="SignalP"/>
    </source>
</evidence>
<dbReference type="Proteomes" id="UP000262832">
    <property type="component" value="Chromosome I"/>
</dbReference>
<feature type="signal peptide" evidence="1">
    <location>
        <begin position="1"/>
        <end position="19"/>
    </location>
</feature>
<protein>
    <recommendedName>
        <fullName evidence="4">Porin</fullName>
    </recommendedName>
</protein>
<reference evidence="2 3" key="1">
    <citation type="submission" date="2018-08" db="EMBL/GenBank/DDBJ databases">
        <title>Genomic taxonomy of the Vibrionaceae family.</title>
        <authorList>
            <person name="Gomez-Gil B."/>
            <person name="Tanaka M."/>
            <person name="Sawabe T."/>
            <person name="Enciso-Ibarra K."/>
        </authorList>
    </citation>
    <scope>NUCLEOTIDE SEQUENCE [LARGE SCALE GENOMIC DNA]</scope>
    <source>
        <strain evidence="2 3">CAIM 1831</strain>
    </source>
</reference>
<feature type="chain" id="PRO_5045943284" description="Porin" evidence="1">
    <location>
        <begin position="20"/>
        <end position="367"/>
    </location>
</feature>
<sequence length="367" mass="40360">MRKTILAALIGGLAFGANAANLDDLRIGGFGSVGVGISDNDAGYAGYDKELGYKQDTLFGLQFDFQINDRASVTTQVVANGRYNFEPAFEVAYLSYKFDAATVRGGKIRTPFFMYSDYLDVGYAYPMLRPSQEIYEHLIISNFTGIDAIIPVEIGSSTLELQPFMGVSQLEERDSNFGQQADIKDVFGLAANWYINDWTVRGSYAQATVEAMSPVLPDSMSAMDPIVTMKLNQDQDATFTSIGVQYNDGTWLFNAEGMAMELSGPYYDVEAASVLLGYQVNAFTPYVAGGYISTSDNDERALWPSSIKEYDRTSYSVGLRWDFATNMAMKLDTTYVDYNDTTGGIGGNSALEYDDSLVYSASVDFVF</sequence>
<evidence type="ECO:0008006" key="4">
    <source>
        <dbReference type="Google" id="ProtNLM"/>
    </source>
</evidence>
<organism evidence="2 3">
    <name type="scientific">Vibrio alfacsensis</name>
    <dbReference type="NCBI Taxonomy" id="1074311"/>
    <lineage>
        <taxon>Bacteria</taxon>
        <taxon>Pseudomonadati</taxon>
        <taxon>Pseudomonadota</taxon>
        <taxon>Gammaproteobacteria</taxon>
        <taxon>Vibrionales</taxon>
        <taxon>Vibrionaceae</taxon>
        <taxon>Vibrio</taxon>
    </lineage>
</organism>
<gene>
    <name evidence="2" type="ORF">D1115_10740</name>
</gene>
<accession>A0ABM6YWX4</accession>
<proteinExistence type="predicted"/>
<keyword evidence="3" id="KW-1185">Reference proteome</keyword>
<dbReference type="SUPFAM" id="SSF56935">
    <property type="entry name" value="Porins"/>
    <property type="match status" value="1"/>
</dbReference>